<dbReference type="AlphaFoldDB" id="A0A9W4UIH8"/>
<evidence type="ECO:0000313" key="2">
    <source>
        <dbReference type="EMBL" id="CAI6336811.1"/>
    </source>
</evidence>
<accession>A0A9W4UIH8</accession>
<evidence type="ECO:0000313" key="3">
    <source>
        <dbReference type="Proteomes" id="UP001152607"/>
    </source>
</evidence>
<reference evidence="2" key="1">
    <citation type="submission" date="2023-01" db="EMBL/GenBank/DDBJ databases">
        <authorList>
            <person name="Van Ghelder C."/>
            <person name="Rancurel C."/>
        </authorList>
    </citation>
    <scope>NUCLEOTIDE SEQUENCE</scope>
    <source>
        <strain evidence="2">CNCM I-4278</strain>
    </source>
</reference>
<evidence type="ECO:0008006" key="4">
    <source>
        <dbReference type="Google" id="ProtNLM"/>
    </source>
</evidence>
<proteinExistence type="predicted"/>
<sequence length="292" mass="33875">MLSHDKVHLATMDISALDGGEAMEIDSIEEPQGFLRLPPEVRNLIYYYADETVHYYRRVPNASLIHGPLFDWSETDLINPGHYHRRPRNTFRRFFALTQVCRRTRAEYRPLWLKSTVMTIRPRLVDDLNIFMQAFFPSLTPNLPLPPHTLPGPKKLDIEMYAFLPTSSEPLDLLPLLQLKIASPATSIVLRDVFGYDSDSDSDRWDYRDLDLVAELGRFVGRDVERGVVKEVKWWIEGPVVEEWDEVVDVVRVGRGVGDVVDFFYFRAEGDEEDEEEDYESEFDPGEEMEMG</sequence>
<dbReference type="EMBL" id="CAOQHR010000007">
    <property type="protein sequence ID" value="CAI6336811.1"/>
    <property type="molecule type" value="Genomic_DNA"/>
</dbReference>
<protein>
    <recommendedName>
        <fullName evidence="4">F-box domain-containing protein</fullName>
    </recommendedName>
</protein>
<evidence type="ECO:0000256" key="1">
    <source>
        <dbReference type="SAM" id="MobiDB-lite"/>
    </source>
</evidence>
<organism evidence="2 3">
    <name type="scientific">Periconia digitata</name>
    <dbReference type="NCBI Taxonomy" id="1303443"/>
    <lineage>
        <taxon>Eukaryota</taxon>
        <taxon>Fungi</taxon>
        <taxon>Dikarya</taxon>
        <taxon>Ascomycota</taxon>
        <taxon>Pezizomycotina</taxon>
        <taxon>Dothideomycetes</taxon>
        <taxon>Pleosporomycetidae</taxon>
        <taxon>Pleosporales</taxon>
        <taxon>Massarineae</taxon>
        <taxon>Periconiaceae</taxon>
        <taxon>Periconia</taxon>
    </lineage>
</organism>
<keyword evidence="3" id="KW-1185">Reference proteome</keyword>
<feature type="region of interest" description="Disordered" evidence="1">
    <location>
        <begin position="271"/>
        <end position="292"/>
    </location>
</feature>
<name>A0A9W4UIH8_9PLEO</name>
<gene>
    <name evidence="2" type="ORF">PDIGIT_LOCUS9917</name>
</gene>
<dbReference type="OrthoDB" id="3766937at2759"/>
<dbReference type="Proteomes" id="UP001152607">
    <property type="component" value="Unassembled WGS sequence"/>
</dbReference>
<comment type="caution">
    <text evidence="2">The sequence shown here is derived from an EMBL/GenBank/DDBJ whole genome shotgun (WGS) entry which is preliminary data.</text>
</comment>